<proteinExistence type="predicted"/>
<accession>A0ABS2T194</accession>
<dbReference type="Proteomes" id="UP000758856">
    <property type="component" value="Unassembled WGS sequence"/>
</dbReference>
<feature type="signal peptide" evidence="1">
    <location>
        <begin position="1"/>
        <end position="21"/>
    </location>
</feature>
<dbReference type="InterPro" id="IPR024535">
    <property type="entry name" value="RHGA/B-epi-like_pectate_lyase"/>
</dbReference>
<comment type="caution">
    <text evidence="3">The sequence shown here is derived from an EMBL/GenBank/DDBJ whole genome shotgun (WGS) entry which is preliminary data.</text>
</comment>
<dbReference type="InterPro" id="IPR012334">
    <property type="entry name" value="Pectin_lyas_fold"/>
</dbReference>
<keyword evidence="1" id="KW-0732">Signal</keyword>
<evidence type="ECO:0000313" key="3">
    <source>
        <dbReference type="EMBL" id="MBM7849948.1"/>
    </source>
</evidence>
<gene>
    <name evidence="3" type="ORF">JOD31_000160</name>
</gene>
<evidence type="ECO:0000256" key="1">
    <source>
        <dbReference type="SAM" id="SignalP"/>
    </source>
</evidence>
<dbReference type="InterPro" id="IPR011050">
    <property type="entry name" value="Pectin_lyase_fold/virulence"/>
</dbReference>
<evidence type="ECO:0000259" key="2">
    <source>
        <dbReference type="Pfam" id="PF12708"/>
    </source>
</evidence>
<dbReference type="Gene3D" id="2.160.20.10">
    <property type="entry name" value="Single-stranded right-handed beta-helix, Pectin lyase-like"/>
    <property type="match status" value="1"/>
</dbReference>
<dbReference type="Pfam" id="PF12708">
    <property type="entry name" value="Pect-lyase_RHGA_epim"/>
    <property type="match status" value="1"/>
</dbReference>
<organism evidence="3 4">
    <name type="scientific">Methylopila capsulata</name>
    <dbReference type="NCBI Taxonomy" id="61654"/>
    <lineage>
        <taxon>Bacteria</taxon>
        <taxon>Pseudomonadati</taxon>
        <taxon>Pseudomonadota</taxon>
        <taxon>Alphaproteobacteria</taxon>
        <taxon>Hyphomicrobiales</taxon>
        <taxon>Methylopilaceae</taxon>
        <taxon>Methylopila</taxon>
    </lineage>
</organism>
<sequence>MPRRLLARLCGAGLVAGLAFAVGLAALQVVGEGAGQAAIASRPPPLVPPGADPYDPPFALEGGSGPVIGDGLRTAGPGETVTLAGSDFAASTVFEVFSQARGRPGAVVRIAPDYAGPAAATLALPSTLPAGAMHLLRARSAKGYGPAFPVNRTETWWLGPDAAAPSEPFAVFGRNLSDPDGSRAAVYLKTSATEGLFLPVVTANPYRVEVRTPALQSGAYEVWAHNGRGGRLGWSGPLTLTIRNAPAWSTVVDVANFGARGDGASDDGAAIEAALAAAERAAPSTLRFGRGVYLSRRSFRAPSGVRWLGAGRNATALRLAAPLDAQGFIYAGGDVRDVAIEGLTIDADRRVSAQDRALIALGGARIRIADSRLNSWGGETLRISARGLEIVRNEITGAGSFLGVSEQVFATGNVFRMTSDAEAAVTSWGGREFALVGNLLVNADPSRADGSGIGRLFVAQGHFGSVRDAYFSGNETRNAAPRDCAAVDCNKGEQIIFEFGGVALLGRASALSPTTVTIPRLSLAPGATRGDVVIAAGRGAGQRRRVVSIKGDVVTFDRPWTAPPDRTSSQFYVTPVAERAVVYRNRLQGRKTYAAHDSNSTAVLVWGLCFDMVVADNDISRMRHGVMAAATSGTPQDSVSAPFFTLVEGNRIRAVNNGIYAGLTFGYDTHPAVLGGVGNVFRRNDIRDVAHIGLAMDLWDSRGGDVIAPVFERNRVVGAPYGMVTGLKLIWSGRLFRSVPPGRGRLLGAVLRGNVFVRGLLLSPGSIGFWASRGVRWSTHGDRWSGFRAGASPTP</sequence>
<protein>
    <submittedName>
        <fullName evidence="3">Polygalacturonase</fullName>
    </submittedName>
</protein>
<dbReference type="EMBL" id="JAFBCY010000001">
    <property type="protein sequence ID" value="MBM7849948.1"/>
    <property type="molecule type" value="Genomic_DNA"/>
</dbReference>
<feature type="chain" id="PRO_5045834965" evidence="1">
    <location>
        <begin position="22"/>
        <end position="795"/>
    </location>
</feature>
<feature type="domain" description="Rhamnogalacturonase A/B/Epimerase-like pectate lyase" evidence="2">
    <location>
        <begin position="252"/>
        <end position="329"/>
    </location>
</feature>
<name>A0ABS2T194_9HYPH</name>
<dbReference type="RefSeq" id="WP_204948427.1">
    <property type="nucleotide sequence ID" value="NZ_BSFF01000002.1"/>
</dbReference>
<evidence type="ECO:0000313" key="4">
    <source>
        <dbReference type="Proteomes" id="UP000758856"/>
    </source>
</evidence>
<reference evidence="3 4" key="1">
    <citation type="submission" date="2021-01" db="EMBL/GenBank/DDBJ databases">
        <title>Genomic Encyclopedia of Type Strains, Phase IV (KMG-IV): sequencing the most valuable type-strain genomes for metagenomic binning, comparative biology and taxonomic classification.</title>
        <authorList>
            <person name="Goeker M."/>
        </authorList>
    </citation>
    <scope>NUCLEOTIDE SEQUENCE [LARGE SCALE GENOMIC DNA]</scope>
    <source>
        <strain evidence="3 4">DSM 6130</strain>
    </source>
</reference>
<keyword evidence="4" id="KW-1185">Reference proteome</keyword>
<dbReference type="SUPFAM" id="SSF51126">
    <property type="entry name" value="Pectin lyase-like"/>
    <property type="match status" value="1"/>
</dbReference>